<name>A0A8D0QN24_PIG</name>
<dbReference type="AlphaFoldDB" id="A0A8D0QN24"/>
<dbReference type="Ensembl" id="ENSSSCT00025005415.1">
    <property type="protein sequence ID" value="ENSSSCP00025002104.1"/>
    <property type="gene ID" value="ENSSSCG00025004053.1"/>
</dbReference>
<accession>A0A8D0QN24</accession>
<dbReference type="Proteomes" id="UP000694727">
    <property type="component" value="Unplaced"/>
</dbReference>
<feature type="region of interest" description="Disordered" evidence="2">
    <location>
        <begin position="100"/>
        <end position="119"/>
    </location>
</feature>
<sequence>ENRPCMCPSEWLKYQEKCYWFSNEMKSWSDSHGYCLRRKSHLLIIQDQLEMKFIEHCKSTLTKWISHDGSQTKLWVERQTENYWLTTEFHPVCDYITEQGDSTHGCKTQRKKLKKKKYR</sequence>
<organism evidence="4 5">
    <name type="scientific">Sus scrofa</name>
    <name type="common">Pig</name>
    <dbReference type="NCBI Taxonomy" id="9823"/>
    <lineage>
        <taxon>Eukaryota</taxon>
        <taxon>Metazoa</taxon>
        <taxon>Chordata</taxon>
        <taxon>Craniata</taxon>
        <taxon>Vertebrata</taxon>
        <taxon>Euteleostomi</taxon>
        <taxon>Mammalia</taxon>
        <taxon>Eutheria</taxon>
        <taxon>Laurasiatheria</taxon>
        <taxon>Artiodactyla</taxon>
        <taxon>Suina</taxon>
        <taxon>Suidae</taxon>
        <taxon>Sus</taxon>
    </lineage>
</organism>
<evidence type="ECO:0000313" key="4">
    <source>
        <dbReference type="Ensembl" id="ENSSSCP00025002104.1"/>
    </source>
</evidence>
<protein>
    <submittedName>
        <fullName evidence="4">Killer cell lectin like receptor F1</fullName>
    </submittedName>
</protein>
<dbReference type="PROSITE" id="PS50041">
    <property type="entry name" value="C_TYPE_LECTIN_2"/>
    <property type="match status" value="1"/>
</dbReference>
<dbReference type="GO" id="GO:0030246">
    <property type="term" value="F:carbohydrate binding"/>
    <property type="evidence" value="ECO:0007669"/>
    <property type="project" value="UniProtKB-KW"/>
</dbReference>
<feature type="compositionally biased region" description="Basic residues" evidence="2">
    <location>
        <begin position="107"/>
        <end position="119"/>
    </location>
</feature>
<gene>
    <name evidence="4" type="primary">KLRF1</name>
</gene>
<dbReference type="PANTHER" id="PTHR46746">
    <property type="entry name" value="KILLER CELL LECTIN-LIKE RECEPTOR SUBFAMILY F MEMBER 2"/>
    <property type="match status" value="1"/>
</dbReference>
<dbReference type="PANTHER" id="PTHR46746:SF7">
    <property type="entry name" value="KILLER CELL LECTIN-LIKE RECEPTOR SUBFAMILY F MEMBER 1"/>
    <property type="match status" value="1"/>
</dbReference>
<proteinExistence type="predicted"/>
<feature type="domain" description="C-type lectin" evidence="3">
    <location>
        <begin position="14"/>
        <end position="115"/>
    </location>
</feature>
<dbReference type="Pfam" id="PF00059">
    <property type="entry name" value="Lectin_C"/>
    <property type="match status" value="1"/>
</dbReference>
<dbReference type="SUPFAM" id="SSF56436">
    <property type="entry name" value="C-type lectin-like"/>
    <property type="match status" value="1"/>
</dbReference>
<dbReference type="InterPro" id="IPR016186">
    <property type="entry name" value="C-type_lectin-like/link_sf"/>
</dbReference>
<dbReference type="InterPro" id="IPR016187">
    <property type="entry name" value="CTDL_fold"/>
</dbReference>
<evidence type="ECO:0000259" key="3">
    <source>
        <dbReference type="PROSITE" id="PS50041"/>
    </source>
</evidence>
<evidence type="ECO:0000313" key="5">
    <source>
        <dbReference type="Proteomes" id="UP000694727"/>
    </source>
</evidence>
<keyword evidence="1" id="KW-0430">Lectin</keyword>
<dbReference type="SMART" id="SM00034">
    <property type="entry name" value="CLECT"/>
    <property type="match status" value="1"/>
</dbReference>
<evidence type="ECO:0000256" key="1">
    <source>
        <dbReference type="ARBA" id="ARBA00022734"/>
    </source>
</evidence>
<reference evidence="4" key="1">
    <citation type="submission" date="2025-08" db="UniProtKB">
        <authorList>
            <consortium name="Ensembl"/>
        </authorList>
    </citation>
    <scope>IDENTIFICATION</scope>
</reference>
<dbReference type="Gene3D" id="3.10.100.10">
    <property type="entry name" value="Mannose-Binding Protein A, subunit A"/>
    <property type="match status" value="1"/>
</dbReference>
<evidence type="ECO:0000256" key="2">
    <source>
        <dbReference type="SAM" id="MobiDB-lite"/>
    </source>
</evidence>
<dbReference type="InterPro" id="IPR001304">
    <property type="entry name" value="C-type_lectin-like"/>
</dbReference>
<dbReference type="InterPro" id="IPR051379">
    <property type="entry name" value="C-type_Lectin_Receptor_IMM"/>
</dbReference>